<evidence type="ECO:0000256" key="3">
    <source>
        <dbReference type="ARBA" id="ARBA00022448"/>
    </source>
</evidence>
<comment type="subcellular location">
    <subcellularLocation>
        <location evidence="1">Cell membrane</location>
        <topology evidence="1">Peripheral membrane protein</topology>
    </subcellularLocation>
</comment>
<proteinExistence type="inferred from homology"/>
<reference evidence="14" key="1">
    <citation type="submission" date="2016-12" db="EMBL/GenBank/DDBJ databases">
        <authorList>
            <person name="Meng X."/>
        </authorList>
    </citation>
    <scope>NUCLEOTIDE SEQUENCE [LARGE SCALE GENOMIC DNA]</scope>
    <source>
        <strain evidence="14">DSM 20732</strain>
    </source>
</reference>
<evidence type="ECO:0000256" key="10">
    <source>
        <dbReference type="ARBA" id="ARBA00024721"/>
    </source>
</evidence>
<evidence type="ECO:0000256" key="4">
    <source>
        <dbReference type="ARBA" id="ARBA00022475"/>
    </source>
</evidence>
<keyword evidence="3" id="KW-0813">Transport</keyword>
<evidence type="ECO:0000256" key="6">
    <source>
        <dbReference type="ARBA" id="ARBA00022840"/>
    </source>
</evidence>
<dbReference type="PANTHER" id="PTHR24220">
    <property type="entry name" value="IMPORT ATP-BINDING PROTEIN"/>
    <property type="match status" value="1"/>
</dbReference>
<dbReference type="Gene3D" id="3.40.50.300">
    <property type="entry name" value="P-loop containing nucleotide triphosphate hydrolases"/>
    <property type="match status" value="1"/>
</dbReference>
<evidence type="ECO:0000313" key="14">
    <source>
        <dbReference type="Proteomes" id="UP000185612"/>
    </source>
</evidence>
<keyword evidence="6 13" id="KW-0067">ATP-binding</keyword>
<dbReference type="SUPFAM" id="SSF52540">
    <property type="entry name" value="P-loop containing nucleoside triphosphate hydrolases"/>
    <property type="match status" value="1"/>
</dbReference>
<evidence type="ECO:0000256" key="1">
    <source>
        <dbReference type="ARBA" id="ARBA00004202"/>
    </source>
</evidence>
<dbReference type="InterPro" id="IPR003593">
    <property type="entry name" value="AAA+_ATPase"/>
</dbReference>
<dbReference type="InterPro" id="IPR017871">
    <property type="entry name" value="ABC_transporter-like_CS"/>
</dbReference>
<evidence type="ECO:0000256" key="8">
    <source>
        <dbReference type="ARBA" id="ARBA00024359"/>
    </source>
</evidence>
<dbReference type="Pfam" id="PF00005">
    <property type="entry name" value="ABC_tran"/>
    <property type="match status" value="1"/>
</dbReference>
<dbReference type="RefSeq" id="WP_073825706.1">
    <property type="nucleotide sequence ID" value="NZ_JAUNKL010000003.1"/>
</dbReference>
<dbReference type="OrthoDB" id="3176024at2"/>
<feature type="region of interest" description="Disordered" evidence="11">
    <location>
        <begin position="217"/>
        <end position="246"/>
    </location>
</feature>
<evidence type="ECO:0000259" key="12">
    <source>
        <dbReference type="PROSITE" id="PS50893"/>
    </source>
</evidence>
<feature type="domain" description="ABC transporter" evidence="12">
    <location>
        <begin position="2"/>
        <end position="239"/>
    </location>
</feature>
<dbReference type="EMBL" id="MQVS01000011">
    <property type="protein sequence ID" value="OKL50985.1"/>
    <property type="molecule type" value="Genomic_DNA"/>
</dbReference>
<evidence type="ECO:0000256" key="5">
    <source>
        <dbReference type="ARBA" id="ARBA00022741"/>
    </source>
</evidence>
<dbReference type="GO" id="GO:0016887">
    <property type="term" value="F:ATP hydrolysis activity"/>
    <property type="evidence" value="ECO:0007669"/>
    <property type="project" value="InterPro"/>
</dbReference>
<dbReference type="GO" id="GO:0022857">
    <property type="term" value="F:transmembrane transporter activity"/>
    <property type="evidence" value="ECO:0007669"/>
    <property type="project" value="TreeGrafter"/>
</dbReference>
<dbReference type="InterPro" id="IPR027417">
    <property type="entry name" value="P-loop_NTPase"/>
</dbReference>
<dbReference type="PROSITE" id="PS50893">
    <property type="entry name" value="ABC_TRANSPORTER_2"/>
    <property type="match status" value="1"/>
</dbReference>
<evidence type="ECO:0000256" key="9">
    <source>
        <dbReference type="ARBA" id="ARBA00024432"/>
    </source>
</evidence>
<dbReference type="InterPro" id="IPR015854">
    <property type="entry name" value="ABC_transpr_LolD-like"/>
</dbReference>
<dbReference type="InterPro" id="IPR003439">
    <property type="entry name" value="ABC_transporter-like_ATP-bd"/>
</dbReference>
<evidence type="ECO:0000256" key="2">
    <source>
        <dbReference type="ARBA" id="ARBA00011131"/>
    </source>
</evidence>
<keyword evidence="4" id="KW-1003">Cell membrane</keyword>
<keyword evidence="14" id="KW-1185">Reference proteome</keyword>
<comment type="similarity">
    <text evidence="8">Belongs to the ABC transporter superfamily. HrtA family.</text>
</comment>
<dbReference type="GO" id="GO:0005524">
    <property type="term" value="F:ATP binding"/>
    <property type="evidence" value="ECO:0007669"/>
    <property type="project" value="UniProtKB-KW"/>
</dbReference>
<dbReference type="AlphaFoldDB" id="A0A1Q5PU52"/>
<dbReference type="PANTHER" id="PTHR24220:SF666">
    <property type="entry name" value="HEMIN IMPORT ATP-BINDING PROTEIN HRTA-RELATED"/>
    <property type="match status" value="1"/>
</dbReference>
<comment type="subunit">
    <text evidence="2">The complex is composed of two ATP-binding proteins (HrtA), two transmembrane proteins (HrtB) and a solute-binding protein.</text>
</comment>
<dbReference type="InParanoid" id="A0A1Q5PU52"/>
<evidence type="ECO:0000313" key="13">
    <source>
        <dbReference type="EMBL" id="OKL50985.1"/>
    </source>
</evidence>
<dbReference type="SMART" id="SM00382">
    <property type="entry name" value="AAA"/>
    <property type="match status" value="1"/>
</dbReference>
<evidence type="ECO:0000256" key="7">
    <source>
        <dbReference type="ARBA" id="ARBA00023136"/>
    </source>
</evidence>
<evidence type="ECO:0000256" key="11">
    <source>
        <dbReference type="SAM" id="MobiDB-lite"/>
    </source>
</evidence>
<accession>A0A1Q5PU52</accession>
<sequence>MIELTGVTKDFQQGDETIHALRSTDFSAHPGQLVAIIGPSGSGKSTFLTIVGGLQSPTSGRVVLSGIDITDATPAQRSAARFDKLGFILQSSSLVPFLRVEEQLLLHDKVRGRRTDLQRRAELLERLGLTKLARKYPADLSGGERQRVAIATALMHDPDVILADEPTAALDTSRAFETVQLLRELTHDLDKITIMVTHDQRLLRYCDRVYEIRDGELSERPEVAGGEDVGEHDAAQADAAHSRLGK</sequence>
<dbReference type="Proteomes" id="UP000185612">
    <property type="component" value="Unassembled WGS sequence"/>
</dbReference>
<dbReference type="InterPro" id="IPR017911">
    <property type="entry name" value="MacB-like_ATP-bd"/>
</dbReference>
<keyword evidence="5" id="KW-0547">Nucleotide-binding</keyword>
<comment type="caution">
    <text evidence="13">The sequence shown here is derived from an EMBL/GenBank/DDBJ whole genome shotgun (WGS) entry which is preliminary data.</text>
</comment>
<dbReference type="PROSITE" id="PS00211">
    <property type="entry name" value="ABC_TRANSPORTER_1"/>
    <property type="match status" value="1"/>
</dbReference>
<organism evidence="13 14">
    <name type="scientific">Buchananella hordeovulneris</name>
    <dbReference type="NCBI Taxonomy" id="52770"/>
    <lineage>
        <taxon>Bacteria</taxon>
        <taxon>Bacillati</taxon>
        <taxon>Actinomycetota</taxon>
        <taxon>Actinomycetes</taxon>
        <taxon>Actinomycetales</taxon>
        <taxon>Actinomycetaceae</taxon>
        <taxon>Buchananella</taxon>
    </lineage>
</organism>
<dbReference type="CDD" id="cd03255">
    <property type="entry name" value="ABC_MJ0796_LolCDE_FtsE"/>
    <property type="match status" value="1"/>
</dbReference>
<dbReference type="STRING" id="52770.BSZ40_09485"/>
<comment type="function">
    <text evidence="10">Part of the ABC transporter complex hrt involved in hemin import. Responsible for energy coupling to the transport system.</text>
</comment>
<protein>
    <recommendedName>
        <fullName evidence="9">Putative hemin import ATP-binding protein HrtA</fullName>
    </recommendedName>
</protein>
<dbReference type="GO" id="GO:0005886">
    <property type="term" value="C:plasma membrane"/>
    <property type="evidence" value="ECO:0007669"/>
    <property type="project" value="UniProtKB-SubCell"/>
</dbReference>
<gene>
    <name evidence="13" type="ORF">BSZ40_09485</name>
</gene>
<name>A0A1Q5PU52_9ACTO</name>
<keyword evidence="7" id="KW-0472">Membrane</keyword>